<sequence>SILFGSARPPRAKPITTSQSQTYTLLACWFCLLINHVMFCNRSKAQAVCLLETKELVSNYLQLRFRECLRS</sequence>
<organism evidence="2 3">
    <name type="scientific">Colletotrichum higginsianum (strain IMI 349063)</name>
    <name type="common">Crucifer anthracnose fungus</name>
    <dbReference type="NCBI Taxonomy" id="759273"/>
    <lineage>
        <taxon>Eukaryota</taxon>
        <taxon>Fungi</taxon>
        <taxon>Dikarya</taxon>
        <taxon>Ascomycota</taxon>
        <taxon>Pezizomycotina</taxon>
        <taxon>Sordariomycetes</taxon>
        <taxon>Hypocreomycetidae</taxon>
        <taxon>Glomerellales</taxon>
        <taxon>Glomerellaceae</taxon>
        <taxon>Colletotrichum</taxon>
        <taxon>Colletotrichum destructivum species complex</taxon>
    </lineage>
</organism>
<feature type="non-terminal residue" evidence="2">
    <location>
        <position position="1"/>
    </location>
</feature>
<gene>
    <name evidence="2" type="ORF">CH063_00562</name>
</gene>
<name>H1VZE7_COLHI</name>
<keyword evidence="1" id="KW-1133">Transmembrane helix</keyword>
<keyword evidence="1" id="KW-0812">Transmembrane</keyword>
<accession>H1VZE7</accession>
<dbReference type="HOGENOM" id="CLU_2746883_0_0_1"/>
<reference evidence="3" key="1">
    <citation type="journal article" date="2012" name="Nat. Genet.">
        <title>Lifestyle transitions in plant pathogenic Colletotrichum fungi deciphered by genome and transcriptome analyses.</title>
        <authorList>
            <person name="O'Connell R.J."/>
            <person name="Thon M.R."/>
            <person name="Hacquard S."/>
            <person name="Amyotte S.G."/>
            <person name="Kleemann J."/>
            <person name="Torres M.F."/>
            <person name="Damm U."/>
            <person name="Buiate E.A."/>
            <person name="Epstein L."/>
            <person name="Alkan N."/>
            <person name="Altmueller J."/>
            <person name="Alvarado-Balderrama L."/>
            <person name="Bauser C.A."/>
            <person name="Becker C."/>
            <person name="Birren B.W."/>
            <person name="Chen Z."/>
            <person name="Choi J."/>
            <person name="Crouch J.A."/>
            <person name="Duvick J.P."/>
            <person name="Farman M.A."/>
            <person name="Gan P."/>
            <person name="Heiman D."/>
            <person name="Henrissat B."/>
            <person name="Howard R.J."/>
            <person name="Kabbage M."/>
            <person name="Koch C."/>
            <person name="Kracher B."/>
            <person name="Kubo Y."/>
            <person name="Law A.D."/>
            <person name="Lebrun M.-H."/>
            <person name="Lee Y.-H."/>
            <person name="Miyara I."/>
            <person name="Moore N."/>
            <person name="Neumann U."/>
            <person name="Nordstroem K."/>
            <person name="Panaccione D.G."/>
            <person name="Panstruga R."/>
            <person name="Place M."/>
            <person name="Proctor R.H."/>
            <person name="Prusky D."/>
            <person name="Rech G."/>
            <person name="Reinhardt R."/>
            <person name="Rollins J.A."/>
            <person name="Rounsley S."/>
            <person name="Schardl C.L."/>
            <person name="Schwartz D.C."/>
            <person name="Shenoy N."/>
            <person name="Shirasu K."/>
            <person name="Sikhakolli U.R."/>
            <person name="Stueber K."/>
            <person name="Sukno S.A."/>
            <person name="Sweigard J.A."/>
            <person name="Takano Y."/>
            <person name="Takahara H."/>
            <person name="Trail F."/>
            <person name="van der Does H.C."/>
            <person name="Voll L.M."/>
            <person name="Will I."/>
            <person name="Young S."/>
            <person name="Zeng Q."/>
            <person name="Zhang J."/>
            <person name="Zhou S."/>
            <person name="Dickman M.B."/>
            <person name="Schulze-Lefert P."/>
            <person name="Ver Loren van Themaat E."/>
            <person name="Ma L.-J."/>
            <person name="Vaillancourt L.J."/>
        </authorList>
    </citation>
    <scope>NUCLEOTIDE SEQUENCE [LARGE SCALE GENOMIC DNA]</scope>
    <source>
        <strain evidence="3">IMI 349063</strain>
    </source>
</reference>
<keyword evidence="1" id="KW-0472">Membrane</keyword>
<dbReference type="AlphaFoldDB" id="H1VZE7"/>
<proteinExistence type="predicted"/>
<evidence type="ECO:0000256" key="1">
    <source>
        <dbReference type="SAM" id="Phobius"/>
    </source>
</evidence>
<dbReference type="Proteomes" id="UP000007174">
    <property type="component" value="Unassembled WGS sequence"/>
</dbReference>
<dbReference type="EMBL" id="CACQ02007901">
    <property type="protein sequence ID" value="CCF45609.1"/>
    <property type="molecule type" value="Genomic_DNA"/>
</dbReference>
<evidence type="ECO:0000313" key="3">
    <source>
        <dbReference type="Proteomes" id="UP000007174"/>
    </source>
</evidence>
<evidence type="ECO:0000313" key="2">
    <source>
        <dbReference type="EMBL" id="CCF45609.1"/>
    </source>
</evidence>
<protein>
    <submittedName>
        <fullName evidence="2">Uncharacterized protein</fullName>
    </submittedName>
</protein>
<feature type="transmembrane region" description="Helical" evidence="1">
    <location>
        <begin position="21"/>
        <end position="39"/>
    </location>
</feature>